<keyword evidence="2" id="KW-0560">Oxidoreductase</keyword>
<proteinExistence type="inferred from homology"/>
<protein>
    <recommendedName>
        <fullName evidence="6">FAD-binding domain-containing protein</fullName>
    </recommendedName>
</protein>
<dbReference type="PANTHER" id="PTHR13789">
    <property type="entry name" value="MONOOXYGENASE"/>
    <property type="match status" value="1"/>
</dbReference>
<dbReference type="Proteomes" id="UP001642482">
    <property type="component" value="Unassembled WGS sequence"/>
</dbReference>
<evidence type="ECO:0000313" key="5">
    <source>
        <dbReference type="Proteomes" id="UP001642482"/>
    </source>
</evidence>
<dbReference type="EMBL" id="CAWUHD010000022">
    <property type="protein sequence ID" value="CAK7216898.1"/>
    <property type="molecule type" value="Genomic_DNA"/>
</dbReference>
<keyword evidence="5" id="KW-1185">Reference proteome</keyword>
<name>A0ABP0BBC8_9PEZI</name>
<gene>
    <name evidence="4" type="ORF">SEUCBS140593_003021</name>
</gene>
<organism evidence="4 5">
    <name type="scientific">Sporothrix eucalyptigena</name>
    <dbReference type="NCBI Taxonomy" id="1812306"/>
    <lineage>
        <taxon>Eukaryota</taxon>
        <taxon>Fungi</taxon>
        <taxon>Dikarya</taxon>
        <taxon>Ascomycota</taxon>
        <taxon>Pezizomycotina</taxon>
        <taxon>Sordariomycetes</taxon>
        <taxon>Sordariomycetidae</taxon>
        <taxon>Ophiostomatales</taxon>
        <taxon>Ophiostomataceae</taxon>
        <taxon>Sporothrix</taxon>
    </lineage>
</organism>
<dbReference type="SUPFAM" id="SSF51905">
    <property type="entry name" value="FAD/NAD(P)-binding domain"/>
    <property type="match status" value="1"/>
</dbReference>
<evidence type="ECO:0000256" key="2">
    <source>
        <dbReference type="ARBA" id="ARBA00023002"/>
    </source>
</evidence>
<dbReference type="PANTHER" id="PTHR13789:SF314">
    <property type="entry name" value="FAD-BINDING DOMAIN-CONTAINING PROTEIN"/>
    <property type="match status" value="1"/>
</dbReference>
<keyword evidence="3" id="KW-0503">Monooxygenase</keyword>
<comment type="caution">
    <text evidence="4">The sequence shown here is derived from an EMBL/GenBank/DDBJ whole genome shotgun (WGS) entry which is preliminary data.</text>
</comment>
<reference evidence="4 5" key="1">
    <citation type="submission" date="2024-01" db="EMBL/GenBank/DDBJ databases">
        <authorList>
            <person name="Allen C."/>
            <person name="Tagirdzhanova G."/>
        </authorList>
    </citation>
    <scope>NUCLEOTIDE SEQUENCE [LARGE SCALE GENOMIC DNA]</scope>
</reference>
<evidence type="ECO:0000313" key="4">
    <source>
        <dbReference type="EMBL" id="CAK7216898.1"/>
    </source>
</evidence>
<accession>A0ABP0BBC8</accession>
<evidence type="ECO:0008006" key="6">
    <source>
        <dbReference type="Google" id="ProtNLM"/>
    </source>
</evidence>
<sequence>MFTTLTHLKTPITAGGRMGSSVVAVECEACTVTLENGETVTGDFVIGADGIHSRIRTVVLSTPQAAVLTGVVAYRILLLAERLANMGNSPLAGTLGDEILSTTLVADHDCRAIMGPGRGGELFCLVCLVPYRHKHESAAADWCVSMGSLDALLAAFNGFSAWLLEVFRRAAPDIALGLLHDLDPIPRWVRGRNIIIGDASQGDSTCFVFRVNLHLLILAYTLPLKYT</sequence>
<dbReference type="Gene3D" id="3.50.50.60">
    <property type="entry name" value="FAD/NAD(P)-binding domain"/>
    <property type="match status" value="1"/>
</dbReference>
<dbReference type="InterPro" id="IPR050493">
    <property type="entry name" value="FAD-dep_Monooxygenase_BioMet"/>
</dbReference>
<dbReference type="InterPro" id="IPR036188">
    <property type="entry name" value="FAD/NAD-bd_sf"/>
</dbReference>
<comment type="similarity">
    <text evidence="1">Belongs to the paxM FAD-dependent monooxygenase family.</text>
</comment>
<evidence type="ECO:0000256" key="1">
    <source>
        <dbReference type="ARBA" id="ARBA00007992"/>
    </source>
</evidence>
<evidence type="ECO:0000256" key="3">
    <source>
        <dbReference type="ARBA" id="ARBA00023033"/>
    </source>
</evidence>
<dbReference type="SUPFAM" id="SSF54373">
    <property type="entry name" value="FAD-linked reductases, C-terminal domain"/>
    <property type="match status" value="1"/>
</dbReference>